<dbReference type="CDD" id="cd07043">
    <property type="entry name" value="STAS_anti-anti-sigma_factors"/>
    <property type="match status" value="1"/>
</dbReference>
<dbReference type="InterPro" id="IPR003658">
    <property type="entry name" value="Anti-sigma_ant"/>
</dbReference>
<dbReference type="Pfam" id="PF01740">
    <property type="entry name" value="STAS"/>
    <property type="match status" value="1"/>
</dbReference>
<dbReference type="InterPro" id="IPR002645">
    <property type="entry name" value="STAS_dom"/>
</dbReference>
<dbReference type="NCBIfam" id="TIGR00377">
    <property type="entry name" value="ant_ant_sig"/>
    <property type="match status" value="1"/>
</dbReference>
<evidence type="ECO:0000313" key="4">
    <source>
        <dbReference type="EMBL" id="MBD8525053.1"/>
    </source>
</evidence>
<comment type="caution">
    <text evidence="4">The sequence shown here is derived from an EMBL/GenBank/DDBJ whole genome shotgun (WGS) entry which is preliminary data.</text>
</comment>
<evidence type="ECO:0000259" key="3">
    <source>
        <dbReference type="PROSITE" id="PS50801"/>
    </source>
</evidence>
<name>A0AAW3ZGV0_9GAMM</name>
<dbReference type="PANTHER" id="PTHR33495">
    <property type="entry name" value="ANTI-SIGMA FACTOR ANTAGONIST TM_1081-RELATED-RELATED"/>
    <property type="match status" value="1"/>
</dbReference>
<comment type="similarity">
    <text evidence="1 2">Belongs to the anti-sigma-factor antagonist family.</text>
</comment>
<evidence type="ECO:0000256" key="2">
    <source>
        <dbReference type="RuleBase" id="RU003749"/>
    </source>
</evidence>
<keyword evidence="5" id="KW-1185">Reference proteome</keyword>
<protein>
    <recommendedName>
        <fullName evidence="2">Anti-sigma factor antagonist</fullName>
    </recommendedName>
</protein>
<dbReference type="RefSeq" id="WP_192028400.1">
    <property type="nucleotide sequence ID" value="NZ_JACYTR010000006.1"/>
</dbReference>
<organism evidence="4 5">
    <name type="scientific">Pseudomarimonas arenosa</name>
    <dbReference type="NCBI Taxonomy" id="2774145"/>
    <lineage>
        <taxon>Bacteria</taxon>
        <taxon>Pseudomonadati</taxon>
        <taxon>Pseudomonadota</taxon>
        <taxon>Gammaproteobacteria</taxon>
        <taxon>Lysobacterales</taxon>
        <taxon>Lysobacteraceae</taxon>
        <taxon>Pseudomarimonas</taxon>
    </lineage>
</organism>
<dbReference type="PROSITE" id="PS50801">
    <property type="entry name" value="STAS"/>
    <property type="match status" value="1"/>
</dbReference>
<dbReference type="Gene3D" id="3.30.750.24">
    <property type="entry name" value="STAS domain"/>
    <property type="match status" value="1"/>
</dbReference>
<dbReference type="EMBL" id="JACYTR010000006">
    <property type="protein sequence ID" value="MBD8525053.1"/>
    <property type="molecule type" value="Genomic_DNA"/>
</dbReference>
<proteinExistence type="inferred from homology"/>
<reference evidence="4 5" key="1">
    <citation type="submission" date="2020-09" db="EMBL/GenBank/DDBJ databases">
        <title>Pseudoxanthomonas sp. CAU 1598 isolated from sand of Yaerae Beach.</title>
        <authorList>
            <person name="Kim W."/>
        </authorList>
    </citation>
    <scope>NUCLEOTIDE SEQUENCE [LARGE SCALE GENOMIC DNA]</scope>
    <source>
        <strain evidence="4 5">CAU 1598</strain>
    </source>
</reference>
<sequence>MGQCITEKAGDFLVIRLGGEVDMSWSQDVRKTLLKALDESPRVAVNLAGVSYIDSSGIAALVEGFQQARGSGKSFVLTELSDQVRAVLKLARLDKVFTIRDRLDD</sequence>
<dbReference type="InterPro" id="IPR036513">
    <property type="entry name" value="STAS_dom_sf"/>
</dbReference>
<dbReference type="PANTHER" id="PTHR33495:SF2">
    <property type="entry name" value="ANTI-SIGMA FACTOR ANTAGONIST TM_1081-RELATED"/>
    <property type="match status" value="1"/>
</dbReference>
<dbReference type="GO" id="GO:0043856">
    <property type="term" value="F:anti-sigma factor antagonist activity"/>
    <property type="evidence" value="ECO:0007669"/>
    <property type="project" value="InterPro"/>
</dbReference>
<dbReference type="AlphaFoldDB" id="A0AAW3ZGV0"/>
<feature type="domain" description="STAS" evidence="3">
    <location>
        <begin position="11"/>
        <end position="105"/>
    </location>
</feature>
<accession>A0AAW3ZGV0</accession>
<evidence type="ECO:0000256" key="1">
    <source>
        <dbReference type="ARBA" id="ARBA00009013"/>
    </source>
</evidence>
<dbReference type="SUPFAM" id="SSF52091">
    <property type="entry name" value="SpoIIaa-like"/>
    <property type="match status" value="1"/>
</dbReference>
<gene>
    <name evidence="4" type="ORF">IFO71_04795</name>
</gene>
<dbReference type="Proteomes" id="UP000613768">
    <property type="component" value="Unassembled WGS sequence"/>
</dbReference>
<evidence type="ECO:0000313" key="5">
    <source>
        <dbReference type="Proteomes" id="UP000613768"/>
    </source>
</evidence>